<gene>
    <name evidence="7" type="ORF">PCAR00345_LOCUS7500</name>
</gene>
<evidence type="ECO:0000259" key="6">
    <source>
        <dbReference type="PROSITE" id="PS50850"/>
    </source>
</evidence>
<dbReference type="SUPFAM" id="SSF103473">
    <property type="entry name" value="MFS general substrate transporter"/>
    <property type="match status" value="1"/>
</dbReference>
<evidence type="ECO:0000313" key="7">
    <source>
        <dbReference type="EMBL" id="CAE0754913.1"/>
    </source>
</evidence>
<feature type="transmembrane region" description="Helical" evidence="5">
    <location>
        <begin position="330"/>
        <end position="351"/>
    </location>
</feature>
<dbReference type="GO" id="GO:0022857">
    <property type="term" value="F:transmembrane transporter activity"/>
    <property type="evidence" value="ECO:0007669"/>
    <property type="project" value="InterPro"/>
</dbReference>
<feature type="transmembrane region" description="Helical" evidence="5">
    <location>
        <begin position="48"/>
        <end position="68"/>
    </location>
</feature>
<keyword evidence="3 5" id="KW-1133">Transmembrane helix</keyword>
<evidence type="ECO:0000256" key="1">
    <source>
        <dbReference type="ARBA" id="ARBA00004141"/>
    </source>
</evidence>
<organism evidence="7">
    <name type="scientific">Chrysotila carterae</name>
    <name type="common">Marine alga</name>
    <name type="synonym">Syracosphaera carterae</name>
    <dbReference type="NCBI Taxonomy" id="13221"/>
    <lineage>
        <taxon>Eukaryota</taxon>
        <taxon>Haptista</taxon>
        <taxon>Haptophyta</taxon>
        <taxon>Prymnesiophyceae</taxon>
        <taxon>Isochrysidales</taxon>
        <taxon>Isochrysidaceae</taxon>
        <taxon>Chrysotila</taxon>
    </lineage>
</organism>
<dbReference type="PROSITE" id="PS50850">
    <property type="entry name" value="MFS"/>
    <property type="match status" value="1"/>
</dbReference>
<feature type="transmembrane region" description="Helical" evidence="5">
    <location>
        <begin position="394"/>
        <end position="416"/>
    </location>
</feature>
<feature type="domain" description="Major facilitator superfamily (MFS) profile" evidence="6">
    <location>
        <begin position="1"/>
        <end position="420"/>
    </location>
</feature>
<dbReference type="InterPro" id="IPR011701">
    <property type="entry name" value="MFS"/>
</dbReference>
<sequence>MSVAILPMSEQFGYSDSVKGLIASAFSLGYCIGLVPAGVASSSSSPKMVLGIGLVVWSLAQALTPAAAENSVLSLLLARVGMGIGEAAAIPSIQVIAANFVPQRFRSQFWGLLTASLSMGTIGAYTLTPPLVDSAGWQSAFFIYGGAGIAISALWFALGADEPKSRDACFPEACELEEEAEATRRVDATKPVDESGVAGAMERAMERVREVPWSDMAVSRPVWALAAAHSASNFFLYFALSWLPTYFAYQFNLSTAGAASASQLPFVAAAVASVSAGAICDRVLVGWAGLPLTRARKVMQGIACVGPGAAMVSLALLASGVAGLELNQNTAQAIFVGALACQSFSAAGFGCAAQDISRRYSSLLYGSTSAVSVVVGAFGQYFTGVILDLTDRDFSAMFYLTGAVELCGVLMFTAWWNSERTFE</sequence>
<dbReference type="PANTHER" id="PTHR11662">
    <property type="entry name" value="SOLUTE CARRIER FAMILY 17"/>
    <property type="match status" value="1"/>
</dbReference>
<accession>A0A7S4EV31</accession>
<feature type="transmembrane region" description="Helical" evidence="5">
    <location>
        <begin position="109"/>
        <end position="127"/>
    </location>
</feature>
<feature type="transmembrane region" description="Helical" evidence="5">
    <location>
        <begin position="80"/>
        <end position="102"/>
    </location>
</feature>
<feature type="transmembrane region" description="Helical" evidence="5">
    <location>
        <begin position="363"/>
        <end position="382"/>
    </location>
</feature>
<dbReference type="Pfam" id="PF07690">
    <property type="entry name" value="MFS_1"/>
    <property type="match status" value="1"/>
</dbReference>
<feature type="transmembrane region" description="Helical" evidence="5">
    <location>
        <begin position="20"/>
        <end position="41"/>
    </location>
</feature>
<evidence type="ECO:0000256" key="3">
    <source>
        <dbReference type="ARBA" id="ARBA00022989"/>
    </source>
</evidence>
<evidence type="ECO:0000256" key="5">
    <source>
        <dbReference type="SAM" id="Phobius"/>
    </source>
</evidence>
<dbReference type="PANTHER" id="PTHR11662:SF399">
    <property type="entry name" value="FI19708P1-RELATED"/>
    <property type="match status" value="1"/>
</dbReference>
<proteinExistence type="predicted"/>
<dbReference type="Gene3D" id="1.20.1250.20">
    <property type="entry name" value="MFS general substrate transporter like domains"/>
    <property type="match status" value="2"/>
</dbReference>
<reference evidence="7" key="1">
    <citation type="submission" date="2021-01" db="EMBL/GenBank/DDBJ databases">
        <authorList>
            <person name="Corre E."/>
            <person name="Pelletier E."/>
            <person name="Niang G."/>
            <person name="Scheremetjew M."/>
            <person name="Finn R."/>
            <person name="Kale V."/>
            <person name="Holt S."/>
            <person name="Cochrane G."/>
            <person name="Meng A."/>
            <person name="Brown T."/>
            <person name="Cohen L."/>
        </authorList>
    </citation>
    <scope>NUCLEOTIDE SEQUENCE</scope>
    <source>
        <strain evidence="7">CCMP645</strain>
    </source>
</reference>
<evidence type="ECO:0000256" key="2">
    <source>
        <dbReference type="ARBA" id="ARBA00022692"/>
    </source>
</evidence>
<dbReference type="InterPro" id="IPR050382">
    <property type="entry name" value="MFS_Na/Anion_cotransporter"/>
</dbReference>
<dbReference type="InterPro" id="IPR036259">
    <property type="entry name" value="MFS_trans_sf"/>
</dbReference>
<feature type="transmembrane region" description="Helical" evidence="5">
    <location>
        <begin position="264"/>
        <end position="290"/>
    </location>
</feature>
<dbReference type="GO" id="GO:0016020">
    <property type="term" value="C:membrane"/>
    <property type="evidence" value="ECO:0007669"/>
    <property type="project" value="UniProtKB-SubCell"/>
</dbReference>
<keyword evidence="4 5" id="KW-0472">Membrane</keyword>
<protein>
    <recommendedName>
        <fullName evidence="6">Major facilitator superfamily (MFS) profile domain-containing protein</fullName>
    </recommendedName>
</protein>
<dbReference type="InterPro" id="IPR020846">
    <property type="entry name" value="MFS_dom"/>
</dbReference>
<name>A0A7S4EV31_CHRCT</name>
<feature type="transmembrane region" description="Helical" evidence="5">
    <location>
        <begin position="302"/>
        <end position="324"/>
    </location>
</feature>
<dbReference type="EMBL" id="HBIZ01012474">
    <property type="protein sequence ID" value="CAE0754913.1"/>
    <property type="molecule type" value="Transcribed_RNA"/>
</dbReference>
<feature type="transmembrane region" description="Helical" evidence="5">
    <location>
        <begin position="139"/>
        <end position="158"/>
    </location>
</feature>
<keyword evidence="2 5" id="KW-0812">Transmembrane</keyword>
<evidence type="ECO:0000256" key="4">
    <source>
        <dbReference type="ARBA" id="ARBA00023136"/>
    </source>
</evidence>
<dbReference type="AlphaFoldDB" id="A0A7S4EV31"/>
<comment type="subcellular location">
    <subcellularLocation>
        <location evidence="1">Membrane</location>
        <topology evidence="1">Multi-pass membrane protein</topology>
    </subcellularLocation>
</comment>